<dbReference type="AlphaFoldDB" id="A0AAD8IC31"/>
<dbReference type="PANTHER" id="PTHR47340">
    <property type="entry name" value="DUPLICATED HOMEODOMAIN-LIKE SUPERFAMILY PROTEIN"/>
    <property type="match status" value="1"/>
</dbReference>
<dbReference type="PANTHER" id="PTHR47340:SF1">
    <property type="entry name" value="DUPLICATED HOMEODOMAIN-LIKE SUPERFAMILY PROTEIN"/>
    <property type="match status" value="1"/>
</dbReference>
<dbReference type="Gene3D" id="1.20.58.1880">
    <property type="match status" value="1"/>
</dbReference>
<feature type="compositionally biased region" description="Basic and acidic residues" evidence="1">
    <location>
        <begin position="672"/>
        <end position="687"/>
    </location>
</feature>
<dbReference type="InterPro" id="IPR017884">
    <property type="entry name" value="SANT_dom"/>
</dbReference>
<dbReference type="EMBL" id="JAUIZM010000005">
    <property type="protein sequence ID" value="KAK1382448.1"/>
    <property type="molecule type" value="Genomic_DNA"/>
</dbReference>
<evidence type="ECO:0000259" key="2">
    <source>
        <dbReference type="PROSITE" id="PS51293"/>
    </source>
</evidence>
<gene>
    <name evidence="3" type="ORF">POM88_020183</name>
</gene>
<dbReference type="SMART" id="SM00717">
    <property type="entry name" value="SANT"/>
    <property type="match status" value="2"/>
</dbReference>
<dbReference type="InterPro" id="IPR001005">
    <property type="entry name" value="SANT/Myb"/>
</dbReference>
<comment type="caution">
    <text evidence="3">The sequence shown here is derived from an EMBL/GenBank/DDBJ whole genome shotgun (WGS) entry which is preliminary data.</text>
</comment>
<feature type="compositionally biased region" description="Polar residues" evidence="1">
    <location>
        <begin position="323"/>
        <end position="333"/>
    </location>
</feature>
<evidence type="ECO:0000256" key="1">
    <source>
        <dbReference type="SAM" id="MobiDB-lite"/>
    </source>
</evidence>
<dbReference type="InterPro" id="IPR009057">
    <property type="entry name" value="Homeodomain-like_sf"/>
</dbReference>
<name>A0AAD8IC31_9APIA</name>
<feature type="compositionally biased region" description="Basic and acidic residues" evidence="1">
    <location>
        <begin position="629"/>
        <end position="654"/>
    </location>
</feature>
<feature type="region of interest" description="Disordered" evidence="1">
    <location>
        <begin position="534"/>
        <end position="593"/>
    </location>
</feature>
<sequence>MINPWTSEEKDIFLDKLSIFGKDFRKISSFLDNKTTADCVEFYYKNHKSDCFQKAKKKPEFAEKGKSYSKSTYLVTSGKRWNRDNNAASLDLLGAASAIAANDDDGLENQKCAPRLIFGSCNSRTARGDDVMPKRSSAINILGSERENVAADVLAGICGSLSSEAMSSCITSSIDIGEGYQERKCQPMRLKKRRSVTPEVAQDVDEDTCSDESCGEVDQADWTDEERSVFIQAVSSYGKDFAMISRCVRTKSSNQCKVFFSKARKCLGLDMMHRGSCSGGASLSDNGDGDGGADMEDASLVENGSGVKSGCKTDDDLSLSSSKAVQTETSPLGTINIHPDVGKSNKINNAGELDVIADEPDDDVSAGSKYNSDGSESLAVKILENGFGTRFKRQNEAAESGGWEKPEVVQEVSDIVKPSCTEVQSGINVDSSRAEEAGTEFSLLRNSFNGKDLEAIPPSDGNVTVSDGTDLSATGTLPGREHINPVNLVTAPFSVLQTPVIQDPDVLQTEKSLKLTSNLLSGNSSNTHLNISVSAEDGYNKPPCQQSSRDHISPLNSLQAYPPSIPTKKALNGDIGNYKPTPSQSISKVDEKSYSDHLLHQDTYLPKSNGHGPKHNDMRSELHLLSQDHLKENSRRPRPRCLSDSDQPTRKGDVKLFGQILSHPSAQQKPNSRAEEKEDREAKHAKSSENSYNLKITPSPNLDGILASTKFDHNSYLGLRDMGLPVRSFGFWDGNRIQTGFPSLPDSAILLARYPAAFVMPARELGSSKGVADYQAYMNCDGAKVQPFAVDLKQQQNRFYSEMQRQRRGSEFDGVSSVQQQRGMVGLDVLGRGGILNGGGGPRNTVSDPVAAIRRHYAGEQYNGQIGSIIREEAWRSNGNVGR</sequence>
<feature type="region of interest" description="Disordered" evidence="1">
    <location>
        <begin position="629"/>
        <end position="696"/>
    </location>
</feature>
<feature type="domain" description="SANT" evidence="2">
    <location>
        <begin position="1"/>
        <end position="51"/>
    </location>
</feature>
<dbReference type="Pfam" id="PF00249">
    <property type="entry name" value="Myb_DNA-binding"/>
    <property type="match status" value="2"/>
</dbReference>
<evidence type="ECO:0000313" key="3">
    <source>
        <dbReference type="EMBL" id="KAK1382448.1"/>
    </source>
</evidence>
<protein>
    <submittedName>
        <fullName evidence="3">SANT domain-containing protein</fullName>
    </submittedName>
</protein>
<dbReference type="CDD" id="cd00167">
    <property type="entry name" value="SANT"/>
    <property type="match status" value="1"/>
</dbReference>
<dbReference type="Proteomes" id="UP001237642">
    <property type="component" value="Unassembled WGS sequence"/>
</dbReference>
<dbReference type="SUPFAM" id="SSF46689">
    <property type="entry name" value="Homeodomain-like"/>
    <property type="match status" value="2"/>
</dbReference>
<keyword evidence="4" id="KW-1185">Reference proteome</keyword>
<feature type="compositionally biased region" description="Polar residues" evidence="1">
    <location>
        <begin position="662"/>
        <end position="671"/>
    </location>
</feature>
<accession>A0AAD8IC31</accession>
<feature type="compositionally biased region" description="Acidic residues" evidence="1">
    <location>
        <begin position="287"/>
        <end position="299"/>
    </location>
</feature>
<organism evidence="3 4">
    <name type="scientific">Heracleum sosnowskyi</name>
    <dbReference type="NCBI Taxonomy" id="360622"/>
    <lineage>
        <taxon>Eukaryota</taxon>
        <taxon>Viridiplantae</taxon>
        <taxon>Streptophyta</taxon>
        <taxon>Embryophyta</taxon>
        <taxon>Tracheophyta</taxon>
        <taxon>Spermatophyta</taxon>
        <taxon>Magnoliopsida</taxon>
        <taxon>eudicotyledons</taxon>
        <taxon>Gunneridae</taxon>
        <taxon>Pentapetalae</taxon>
        <taxon>asterids</taxon>
        <taxon>campanulids</taxon>
        <taxon>Apiales</taxon>
        <taxon>Apiaceae</taxon>
        <taxon>Apioideae</taxon>
        <taxon>apioid superclade</taxon>
        <taxon>Tordylieae</taxon>
        <taxon>Tordyliinae</taxon>
        <taxon>Heracleum</taxon>
    </lineage>
</organism>
<proteinExistence type="predicted"/>
<feature type="domain" description="SANT" evidence="2">
    <location>
        <begin position="217"/>
        <end position="268"/>
    </location>
</feature>
<reference evidence="3" key="1">
    <citation type="submission" date="2023-02" db="EMBL/GenBank/DDBJ databases">
        <title>Genome of toxic invasive species Heracleum sosnowskyi carries increased number of genes despite the absence of recent whole-genome duplications.</title>
        <authorList>
            <person name="Schelkunov M."/>
            <person name="Shtratnikova V."/>
            <person name="Makarenko M."/>
            <person name="Klepikova A."/>
            <person name="Omelchenko D."/>
            <person name="Novikova G."/>
            <person name="Obukhova E."/>
            <person name="Bogdanov V."/>
            <person name="Penin A."/>
            <person name="Logacheva M."/>
        </authorList>
    </citation>
    <scope>NUCLEOTIDE SEQUENCE</scope>
    <source>
        <strain evidence="3">Hsosn_3</strain>
        <tissue evidence="3">Leaf</tissue>
    </source>
</reference>
<evidence type="ECO:0000313" key="4">
    <source>
        <dbReference type="Proteomes" id="UP001237642"/>
    </source>
</evidence>
<reference evidence="3" key="2">
    <citation type="submission" date="2023-05" db="EMBL/GenBank/DDBJ databases">
        <authorList>
            <person name="Schelkunov M.I."/>
        </authorList>
    </citation>
    <scope>NUCLEOTIDE SEQUENCE</scope>
    <source>
        <strain evidence="3">Hsosn_3</strain>
        <tissue evidence="3">Leaf</tissue>
    </source>
</reference>
<feature type="region of interest" description="Disordered" evidence="1">
    <location>
        <begin position="285"/>
        <end position="343"/>
    </location>
</feature>
<dbReference type="PROSITE" id="PS51293">
    <property type="entry name" value="SANT"/>
    <property type="match status" value="2"/>
</dbReference>
<dbReference type="Gene3D" id="1.10.10.60">
    <property type="entry name" value="Homeodomain-like"/>
    <property type="match status" value="1"/>
</dbReference>